<reference evidence="1" key="1">
    <citation type="journal article" date="2022" name="IScience">
        <title>Evolution of zygomycete secretomes and the origins of terrestrial fungal ecologies.</title>
        <authorList>
            <person name="Chang Y."/>
            <person name="Wang Y."/>
            <person name="Mondo S."/>
            <person name="Ahrendt S."/>
            <person name="Andreopoulos W."/>
            <person name="Barry K."/>
            <person name="Beard J."/>
            <person name="Benny G.L."/>
            <person name="Blankenship S."/>
            <person name="Bonito G."/>
            <person name="Cuomo C."/>
            <person name="Desiro A."/>
            <person name="Gervers K.A."/>
            <person name="Hundley H."/>
            <person name="Kuo A."/>
            <person name="LaButti K."/>
            <person name="Lang B.F."/>
            <person name="Lipzen A."/>
            <person name="O'Donnell K."/>
            <person name="Pangilinan J."/>
            <person name="Reynolds N."/>
            <person name="Sandor L."/>
            <person name="Smith M.E."/>
            <person name="Tsang A."/>
            <person name="Grigoriev I.V."/>
            <person name="Stajich J.E."/>
            <person name="Spatafora J.W."/>
        </authorList>
    </citation>
    <scope>NUCLEOTIDE SEQUENCE</scope>
    <source>
        <strain evidence="1">RSA 2281</strain>
    </source>
</reference>
<gene>
    <name evidence="1" type="ORF">BDA99DRAFT_563514</name>
</gene>
<evidence type="ECO:0000313" key="1">
    <source>
        <dbReference type="EMBL" id="KAI9251813.1"/>
    </source>
</evidence>
<dbReference type="AlphaFoldDB" id="A0AAD5K266"/>
<dbReference type="Proteomes" id="UP001209540">
    <property type="component" value="Unassembled WGS sequence"/>
</dbReference>
<keyword evidence="2" id="KW-1185">Reference proteome</keyword>
<protein>
    <submittedName>
        <fullName evidence="1">Uncharacterized protein</fullName>
    </submittedName>
</protein>
<reference evidence="1" key="2">
    <citation type="submission" date="2023-02" db="EMBL/GenBank/DDBJ databases">
        <authorList>
            <consortium name="DOE Joint Genome Institute"/>
            <person name="Mondo S.J."/>
            <person name="Chang Y."/>
            <person name="Wang Y."/>
            <person name="Ahrendt S."/>
            <person name="Andreopoulos W."/>
            <person name="Barry K."/>
            <person name="Beard J."/>
            <person name="Benny G.L."/>
            <person name="Blankenship S."/>
            <person name="Bonito G."/>
            <person name="Cuomo C."/>
            <person name="Desiro A."/>
            <person name="Gervers K.A."/>
            <person name="Hundley H."/>
            <person name="Kuo A."/>
            <person name="LaButti K."/>
            <person name="Lang B.F."/>
            <person name="Lipzen A."/>
            <person name="O'Donnell K."/>
            <person name="Pangilinan J."/>
            <person name="Reynolds N."/>
            <person name="Sandor L."/>
            <person name="Smith M.W."/>
            <person name="Tsang A."/>
            <person name="Grigoriev I.V."/>
            <person name="Stajich J.E."/>
            <person name="Spatafora J.W."/>
        </authorList>
    </citation>
    <scope>NUCLEOTIDE SEQUENCE</scope>
    <source>
        <strain evidence="1">RSA 2281</strain>
    </source>
</reference>
<name>A0AAD5K266_9FUNG</name>
<dbReference type="EMBL" id="JAIXMP010000029">
    <property type="protein sequence ID" value="KAI9251813.1"/>
    <property type="molecule type" value="Genomic_DNA"/>
</dbReference>
<accession>A0AAD5K266</accession>
<proteinExistence type="predicted"/>
<comment type="caution">
    <text evidence="1">The sequence shown here is derived from an EMBL/GenBank/DDBJ whole genome shotgun (WGS) entry which is preliminary data.</text>
</comment>
<evidence type="ECO:0000313" key="2">
    <source>
        <dbReference type="Proteomes" id="UP001209540"/>
    </source>
</evidence>
<sequence>MLLLSPRRQNTLSTNISSILLSTTMILCQFGCEATSLLPNPTSLSNNCICIGGEKADPVSYNGYATRTCCDTGDTGYYFTYLDFCTGIDKEYGDVNFKRCCQLNGAMDSWCSGPLPDIFPRT</sequence>
<organism evidence="1 2">
    <name type="scientific">Phascolomyces articulosus</name>
    <dbReference type="NCBI Taxonomy" id="60185"/>
    <lineage>
        <taxon>Eukaryota</taxon>
        <taxon>Fungi</taxon>
        <taxon>Fungi incertae sedis</taxon>
        <taxon>Mucoromycota</taxon>
        <taxon>Mucoromycotina</taxon>
        <taxon>Mucoromycetes</taxon>
        <taxon>Mucorales</taxon>
        <taxon>Lichtheimiaceae</taxon>
        <taxon>Phascolomyces</taxon>
    </lineage>
</organism>